<dbReference type="EMBL" id="VSKK01000001">
    <property type="protein sequence ID" value="TYB78343.1"/>
    <property type="molecule type" value="Genomic_DNA"/>
</dbReference>
<evidence type="ECO:0000256" key="1">
    <source>
        <dbReference type="SAM" id="Phobius"/>
    </source>
</evidence>
<keyword evidence="1" id="KW-1133">Transmembrane helix</keyword>
<protein>
    <submittedName>
        <fullName evidence="2">Uncharacterized protein</fullName>
    </submittedName>
</protein>
<comment type="caution">
    <text evidence="2">The sequence shown here is derived from an EMBL/GenBank/DDBJ whole genome shotgun (WGS) entry which is preliminary data.</text>
</comment>
<organism evidence="2 3">
    <name type="scientific">Bizionia myxarmorum</name>
    <dbReference type="NCBI Taxonomy" id="291186"/>
    <lineage>
        <taxon>Bacteria</taxon>
        <taxon>Pseudomonadati</taxon>
        <taxon>Bacteroidota</taxon>
        <taxon>Flavobacteriia</taxon>
        <taxon>Flavobacteriales</taxon>
        <taxon>Flavobacteriaceae</taxon>
        <taxon>Bizionia</taxon>
    </lineage>
</organism>
<name>A0A5D0RAG3_9FLAO</name>
<gene>
    <name evidence="2" type="ORF">ES674_00755</name>
</gene>
<dbReference type="Proteomes" id="UP000323720">
    <property type="component" value="Unassembled WGS sequence"/>
</dbReference>
<proteinExistence type="predicted"/>
<dbReference type="OrthoDB" id="1349128at2"/>
<keyword evidence="3" id="KW-1185">Reference proteome</keyword>
<keyword evidence="1" id="KW-0812">Transmembrane</keyword>
<reference evidence="2 3" key="1">
    <citation type="submission" date="2019-08" db="EMBL/GenBank/DDBJ databases">
        <title>Genomes of Antarctic Bizionia species.</title>
        <authorList>
            <person name="Bowman J.P."/>
        </authorList>
    </citation>
    <scope>NUCLEOTIDE SEQUENCE [LARGE SCALE GENOMIC DNA]</scope>
    <source>
        <strain evidence="2 3">ADA-4</strain>
    </source>
</reference>
<dbReference type="RefSeq" id="WP_148402081.1">
    <property type="nucleotide sequence ID" value="NZ_VSKK01000001.1"/>
</dbReference>
<evidence type="ECO:0000313" key="3">
    <source>
        <dbReference type="Proteomes" id="UP000323720"/>
    </source>
</evidence>
<dbReference type="AlphaFoldDB" id="A0A5D0RAG3"/>
<evidence type="ECO:0000313" key="2">
    <source>
        <dbReference type="EMBL" id="TYB78343.1"/>
    </source>
</evidence>
<feature type="transmembrane region" description="Helical" evidence="1">
    <location>
        <begin position="6"/>
        <end position="26"/>
    </location>
</feature>
<sequence length="206" mass="24263">MLSLLTLNNLKTVLIMVGIGLAIYFYQDYSYQKKENARQTDNLIQIRKQDSLKYAKQVYTKKEIEEYLQYSRQDLQQFLEANKIKINRIEQIITQTLKYTDTTKRTVDLSPVLEAIKSQRNIKIPVIDSTECLIVKGFIIFKNDTLSLDITDRQFKNASDVISYWERRQWKFLGIKTRLFGKKQATVIIKDSCGKTQTFVIDKRKK</sequence>
<accession>A0A5D0RAG3</accession>
<keyword evidence="1" id="KW-0472">Membrane</keyword>